<feature type="compositionally biased region" description="Pro residues" evidence="1">
    <location>
        <begin position="72"/>
        <end position="82"/>
    </location>
</feature>
<evidence type="ECO:0000313" key="2">
    <source>
        <dbReference type="EMBL" id="GCE76835.1"/>
    </source>
</evidence>
<feature type="compositionally biased region" description="Low complexity" evidence="1">
    <location>
        <begin position="61"/>
        <end position="71"/>
    </location>
</feature>
<dbReference type="EMBL" id="BIMR01000138">
    <property type="protein sequence ID" value="GCE76835.1"/>
    <property type="molecule type" value="Genomic_DNA"/>
</dbReference>
<sequence>MTDEKDDAPYDLPVPTGVAPGGHPDPVVGTAPTAQPSPHEAEDAGDGDVPDESIPFAYGYPASTTQGATGAAPPPPLRPYQE</sequence>
<dbReference type="RefSeq" id="WP_130781440.1">
    <property type="nucleotide sequence ID" value="NZ_BIMR01000138.1"/>
</dbReference>
<dbReference type="Proteomes" id="UP000289954">
    <property type="component" value="Unassembled WGS sequence"/>
</dbReference>
<accession>A0A402DRW6</accession>
<organism evidence="2 3">
    <name type="scientific">Cellulomonas biazotea</name>
    <dbReference type="NCBI Taxonomy" id="1709"/>
    <lineage>
        <taxon>Bacteria</taxon>
        <taxon>Bacillati</taxon>
        <taxon>Actinomycetota</taxon>
        <taxon>Actinomycetes</taxon>
        <taxon>Micrococcales</taxon>
        <taxon>Cellulomonadaceae</taxon>
        <taxon>Cellulomonas</taxon>
    </lineage>
</organism>
<keyword evidence="3" id="KW-1185">Reference proteome</keyword>
<comment type="caution">
    <text evidence="2">The sequence shown here is derived from an EMBL/GenBank/DDBJ whole genome shotgun (WGS) entry which is preliminary data.</text>
</comment>
<name>A0A402DRW6_9CELL</name>
<evidence type="ECO:0000313" key="3">
    <source>
        <dbReference type="Proteomes" id="UP000289954"/>
    </source>
</evidence>
<dbReference type="AlphaFoldDB" id="A0A402DRW6"/>
<evidence type="ECO:0000256" key="1">
    <source>
        <dbReference type="SAM" id="MobiDB-lite"/>
    </source>
</evidence>
<reference evidence="2 3" key="1">
    <citation type="submission" date="2019-01" db="EMBL/GenBank/DDBJ databases">
        <title>Draft genome sequence of Cellulomonas takizawaensis strain TKZ-21.</title>
        <authorList>
            <person name="Yamamura H."/>
            <person name="Hayashi T."/>
            <person name="Hamada M."/>
            <person name="Serisawa Y."/>
            <person name="Matsuyama K."/>
            <person name="Nakagawa Y."/>
            <person name="Otoguro M."/>
            <person name="Yanagida F."/>
            <person name="Hayakawa M."/>
        </authorList>
    </citation>
    <scope>NUCLEOTIDE SEQUENCE [LARGE SCALE GENOMIC DNA]</scope>
    <source>
        <strain evidence="2 3">NBRC12680</strain>
    </source>
</reference>
<proteinExistence type="predicted"/>
<gene>
    <name evidence="2" type="ORF">CBZ_18910</name>
</gene>
<protein>
    <submittedName>
        <fullName evidence="2">Uncharacterized protein</fullName>
    </submittedName>
</protein>
<feature type="region of interest" description="Disordered" evidence="1">
    <location>
        <begin position="1"/>
        <end position="82"/>
    </location>
</feature>